<dbReference type="EMBL" id="CP026995">
    <property type="protein sequence ID" value="QLH07417.1"/>
    <property type="molecule type" value="Genomic_DNA"/>
</dbReference>
<dbReference type="Proteomes" id="UP000509478">
    <property type="component" value="Chromosome"/>
</dbReference>
<sequence length="121" mass="14185">MTKYNSTNQIFGSRNKHDSFNIDQIENEENIHFNLSALLKYPHTRSQIQNIQRNKNTTLSNLAVTSLESKKTIKNNTHVENSYGAMMQHIQHLENIIRKYEPDIKHLHDMNNYNASDVTEE</sequence>
<dbReference type="GeneID" id="56068506"/>
<proteinExistence type="predicted"/>
<keyword evidence="2" id="KW-1185">Reference proteome</keyword>
<reference evidence="1 2" key="1">
    <citation type="submission" date="2018-02" db="EMBL/GenBank/DDBJ databases">
        <title>Complete genome of Nitrosopumilus ureaphilus PS0.</title>
        <authorList>
            <person name="Qin W."/>
            <person name="Zheng Y."/>
            <person name="Stahl D.A."/>
        </authorList>
    </citation>
    <scope>NUCLEOTIDE SEQUENCE [LARGE SCALE GENOMIC DNA]</scope>
    <source>
        <strain evidence="1 2">PS0</strain>
    </source>
</reference>
<organism evidence="1 2">
    <name type="scientific">Nitrosopumilus ureiphilus</name>
    <dbReference type="NCBI Taxonomy" id="1470067"/>
    <lineage>
        <taxon>Archaea</taxon>
        <taxon>Nitrososphaerota</taxon>
        <taxon>Nitrososphaeria</taxon>
        <taxon>Nitrosopumilales</taxon>
        <taxon>Nitrosopumilaceae</taxon>
        <taxon>Nitrosopumilus</taxon>
    </lineage>
</organism>
<evidence type="ECO:0000313" key="1">
    <source>
        <dbReference type="EMBL" id="QLH07417.1"/>
    </source>
</evidence>
<name>A0A7D5R726_9ARCH</name>
<protein>
    <submittedName>
        <fullName evidence="1">Uncharacterized protein</fullName>
    </submittedName>
</protein>
<evidence type="ECO:0000313" key="2">
    <source>
        <dbReference type="Proteomes" id="UP000509478"/>
    </source>
</evidence>
<accession>A0A7D5R726</accession>
<dbReference type="AlphaFoldDB" id="A0A7D5R726"/>
<dbReference type="KEGG" id="nue:C5F50_10315"/>
<gene>
    <name evidence="1" type="ORF">C5F50_10315</name>
</gene>
<dbReference type="RefSeq" id="WP_179371296.1">
    <property type="nucleotide sequence ID" value="NZ_CP026995.1"/>
</dbReference>